<evidence type="ECO:0000313" key="1">
    <source>
        <dbReference type="EMBL" id="KAI8650912.1"/>
    </source>
</evidence>
<sequence length="753" mass="84205">MAGHQQTSGSGPGEYRMFNLQYAQTLSLGSQQSNFSISMTGPLISNRDMGELMSRDHGFETGFEPKVAYNQTPSEESESIRHFIVAPDGLGVPGSIYSSLYQEGQFRLLAILPGTDDAPIRCRLHICSLDDNHDTYEALSYCWRAEADCDWGVEYPSIECNGVEMAIGVNLHLALRRIRRPDSTRVVWADAICIDQSNPVERSQQVAAMGDIFRNAFRVLVWLGPNEDDDPLQSTASQALASICSIVSTWAMPTNRPVDFESARYRIQGLAQEFHGERPLSQESPIWFKALGLYETRWFQRLWVVQEIALAQRATVIWGRCEMSWQWIGLAAAIIRTNWHRIVLKDFNRGKMSDRQVPVGVMNAYFMYRISRSQDYLEPLRFSFCELLTLTRQFGCQEKRDKIFGLLGLATTDGVNSLITPDYTNPLGEVYRKVASLMIGSKNPLAILSHVHHTEIFDHPGHAVYAYDHDYSSQTSSARVTPYKDSWIPRWDVKGPQTLTPLDAHPDFAAGLSKPAQIRDGVQGDRLTVQGIIIDDVKHKVWINPQCFKRQQSLPWEQTPGLEEILVRTGHTRHTLERLALTLTAGKSWYGTPITDRAGMLADFANCLVTGWLCWALEPDAFGSKDVKENRSGSKGNQDNTAIFSPAGGFITMSDLEELATEGNGPLLLDSVTTACVGRCLFSTGSDMRGVGPIDTRPGDMVCIIYGTAVPFVIRPCEGKQGYTLVGECYVQDLMHGEEVGDGRYKETWIELV</sequence>
<keyword evidence="2" id="KW-1185">Reference proteome</keyword>
<dbReference type="EMBL" id="CM046514">
    <property type="protein sequence ID" value="KAI8650912.1"/>
    <property type="molecule type" value="Genomic_DNA"/>
</dbReference>
<accession>A0ACC0QDQ4</accession>
<name>A0ACC0QDQ4_9HYPO</name>
<dbReference type="Proteomes" id="UP001065298">
    <property type="component" value="Chromosome 12"/>
</dbReference>
<protein>
    <submittedName>
        <fullName evidence="1">HET domain-containing protein</fullName>
    </submittedName>
</protein>
<gene>
    <name evidence="1" type="ORF">NCS57_01426500</name>
</gene>
<comment type="caution">
    <text evidence="1">The sequence shown here is derived from an EMBL/GenBank/DDBJ whole genome shotgun (WGS) entry which is preliminary data.</text>
</comment>
<evidence type="ECO:0000313" key="2">
    <source>
        <dbReference type="Proteomes" id="UP001065298"/>
    </source>
</evidence>
<reference evidence="1" key="1">
    <citation type="submission" date="2022-06" db="EMBL/GenBank/DDBJ databases">
        <title>Fusarium solani species complex genomes reveal bases of compartmentalisation and animal pathogenesis.</title>
        <authorList>
            <person name="Tsai I.J."/>
        </authorList>
    </citation>
    <scope>NUCLEOTIDE SEQUENCE</scope>
    <source>
        <strain evidence="1">Fu6.1</strain>
    </source>
</reference>
<proteinExistence type="predicted"/>
<organism evidence="1 2">
    <name type="scientific">Fusarium keratoplasticum</name>
    <dbReference type="NCBI Taxonomy" id="1328300"/>
    <lineage>
        <taxon>Eukaryota</taxon>
        <taxon>Fungi</taxon>
        <taxon>Dikarya</taxon>
        <taxon>Ascomycota</taxon>
        <taxon>Pezizomycotina</taxon>
        <taxon>Sordariomycetes</taxon>
        <taxon>Hypocreomycetidae</taxon>
        <taxon>Hypocreales</taxon>
        <taxon>Nectriaceae</taxon>
        <taxon>Fusarium</taxon>
        <taxon>Fusarium solani species complex</taxon>
    </lineage>
</organism>